<dbReference type="InterPro" id="IPR000836">
    <property type="entry name" value="PRTase_dom"/>
</dbReference>
<dbReference type="KEGG" id="daf:Desaf_2101"/>
<dbReference type="GO" id="GO:0000287">
    <property type="term" value="F:magnesium ion binding"/>
    <property type="evidence" value="ECO:0007669"/>
    <property type="project" value="TreeGrafter"/>
</dbReference>
<dbReference type="InterPro" id="IPR029057">
    <property type="entry name" value="PRTase-like"/>
</dbReference>
<comment type="subcellular location">
    <subcellularLocation>
        <location evidence="2 15">Cytoplasm</location>
    </subcellularLocation>
</comment>
<feature type="domain" description="Phosphoribosyltransferase" evidence="16">
    <location>
        <begin position="10"/>
        <end position="159"/>
    </location>
</feature>
<dbReference type="eggNOG" id="COG0634">
    <property type="taxonomic scope" value="Bacteria"/>
</dbReference>
<dbReference type="Gene3D" id="3.40.50.2020">
    <property type="match status" value="1"/>
</dbReference>
<evidence type="ECO:0000256" key="5">
    <source>
        <dbReference type="ARBA" id="ARBA00011895"/>
    </source>
</evidence>
<keyword evidence="11 15" id="KW-0547">Nucleotide-binding</keyword>
<evidence type="ECO:0000313" key="17">
    <source>
        <dbReference type="EMBL" id="EGJ50430.1"/>
    </source>
</evidence>
<evidence type="ECO:0000256" key="9">
    <source>
        <dbReference type="ARBA" id="ARBA00022723"/>
    </source>
</evidence>
<evidence type="ECO:0000313" key="18">
    <source>
        <dbReference type="Proteomes" id="UP000007844"/>
    </source>
</evidence>
<evidence type="ECO:0000256" key="6">
    <source>
        <dbReference type="ARBA" id="ARBA00022490"/>
    </source>
</evidence>
<dbReference type="STRING" id="690850.Desaf_2101"/>
<dbReference type="GO" id="GO:0052657">
    <property type="term" value="F:guanine phosphoribosyltransferase activity"/>
    <property type="evidence" value="ECO:0007669"/>
    <property type="project" value="UniProtKB-ARBA"/>
</dbReference>
<comment type="catalytic activity">
    <reaction evidence="13">
        <text>GMP + diphosphate = guanine + 5-phospho-alpha-D-ribose 1-diphosphate</text>
        <dbReference type="Rhea" id="RHEA:25424"/>
        <dbReference type="ChEBI" id="CHEBI:16235"/>
        <dbReference type="ChEBI" id="CHEBI:33019"/>
        <dbReference type="ChEBI" id="CHEBI:58017"/>
        <dbReference type="ChEBI" id="CHEBI:58115"/>
        <dbReference type="EC" id="2.4.2.8"/>
    </reaction>
    <physiologicalReaction direction="right-to-left" evidence="13">
        <dbReference type="Rhea" id="RHEA:25426"/>
    </physiologicalReaction>
</comment>
<dbReference type="UniPathway" id="UPA00591">
    <property type="reaction ID" value="UER00648"/>
</dbReference>
<dbReference type="Pfam" id="PF00156">
    <property type="entry name" value="Pribosyltran"/>
    <property type="match status" value="1"/>
</dbReference>
<dbReference type="HOGENOM" id="CLU_073615_0_1_7"/>
<dbReference type="EMBL" id="CP003221">
    <property type="protein sequence ID" value="EGJ50430.1"/>
    <property type="molecule type" value="Genomic_DNA"/>
</dbReference>
<evidence type="ECO:0000256" key="8">
    <source>
        <dbReference type="ARBA" id="ARBA00022679"/>
    </source>
</evidence>
<keyword evidence="18" id="KW-1185">Reference proteome</keyword>
<dbReference type="RefSeq" id="WP_014260174.1">
    <property type="nucleotide sequence ID" value="NC_016629.1"/>
</dbReference>
<comment type="catalytic activity">
    <reaction evidence="14">
        <text>IMP + diphosphate = hypoxanthine + 5-phospho-alpha-D-ribose 1-diphosphate</text>
        <dbReference type="Rhea" id="RHEA:17973"/>
        <dbReference type="ChEBI" id="CHEBI:17368"/>
        <dbReference type="ChEBI" id="CHEBI:33019"/>
        <dbReference type="ChEBI" id="CHEBI:58017"/>
        <dbReference type="ChEBI" id="CHEBI:58053"/>
        <dbReference type="EC" id="2.4.2.8"/>
    </reaction>
    <physiologicalReaction direction="right-to-left" evidence="14">
        <dbReference type="Rhea" id="RHEA:17975"/>
    </physiologicalReaction>
</comment>
<evidence type="ECO:0000256" key="4">
    <source>
        <dbReference type="ARBA" id="ARBA00008391"/>
    </source>
</evidence>
<reference evidence="17 18" key="1">
    <citation type="journal article" date="2011" name="J. Bacteriol.">
        <title>Genome sequence of the mercury-methylating and pleomorphic Desulfovibrio africanus Strain Walvis Bay.</title>
        <authorList>
            <person name="Brown S.D."/>
            <person name="Wall J.D."/>
            <person name="Kucken A.M."/>
            <person name="Gilmour C.C."/>
            <person name="Podar M."/>
            <person name="Brandt C.C."/>
            <person name="Teshima H."/>
            <person name="Detter J.C."/>
            <person name="Han C.S."/>
            <person name="Land M.L."/>
            <person name="Lucas S."/>
            <person name="Han J."/>
            <person name="Pennacchio L."/>
            <person name="Nolan M."/>
            <person name="Pitluck S."/>
            <person name="Woyke T."/>
            <person name="Goodwin L."/>
            <person name="Palumbo A.V."/>
            <person name="Elias D.A."/>
        </authorList>
    </citation>
    <scope>NUCLEOTIDE SEQUENCE [LARGE SCALE GENOMIC DNA]</scope>
    <source>
        <strain evidence="17 18">Walvis Bay</strain>
    </source>
</reference>
<dbReference type="GO" id="GO:0004422">
    <property type="term" value="F:hypoxanthine phosphoribosyltransferase activity"/>
    <property type="evidence" value="ECO:0007669"/>
    <property type="project" value="InterPro"/>
</dbReference>
<accession>F3Z3X8</accession>
<sequence length="181" mass="20642">MPTFIKLIDEQDIARRVQELGLEICRHYGDEPIIAVCVLKGAFLFFSDLVRALPQQMDVRLDFVRLASYGDRTHGAEKVEFKKDMETNIEGKHVLVVEDIVDTGRSMDYFLKVLALRRPKSVKICALIDKSERREVELQVDFTGFALDKGFVVGYGLDYAEKYRGMRSIYDLIPDGDGRSG</sequence>
<keyword evidence="8 15" id="KW-0808">Transferase</keyword>
<keyword evidence="12 15" id="KW-0460">Magnesium</keyword>
<comment type="similarity">
    <text evidence="4 15">Belongs to the purine/pyrimidine phosphoribosyltransferase family.</text>
</comment>
<evidence type="ECO:0000256" key="10">
    <source>
        <dbReference type="ARBA" id="ARBA00022726"/>
    </source>
</evidence>
<evidence type="ECO:0000256" key="3">
    <source>
        <dbReference type="ARBA" id="ARBA00004669"/>
    </source>
</evidence>
<comment type="pathway">
    <text evidence="3 15">Purine metabolism; IMP biosynthesis via salvage pathway; IMP from hypoxanthine: step 1/1.</text>
</comment>
<gene>
    <name evidence="17" type="ORF">Desaf_2101</name>
</gene>
<evidence type="ECO:0000256" key="7">
    <source>
        <dbReference type="ARBA" id="ARBA00022676"/>
    </source>
</evidence>
<dbReference type="GO" id="GO:0000166">
    <property type="term" value="F:nucleotide binding"/>
    <property type="evidence" value="ECO:0007669"/>
    <property type="project" value="UniProtKB-KW"/>
</dbReference>
<keyword evidence="9 15" id="KW-0479">Metal-binding</keyword>
<proteinExistence type="inferred from homology"/>
<evidence type="ECO:0000256" key="14">
    <source>
        <dbReference type="ARBA" id="ARBA00049402"/>
    </source>
</evidence>
<dbReference type="CDD" id="cd06223">
    <property type="entry name" value="PRTases_typeI"/>
    <property type="match status" value="1"/>
</dbReference>
<evidence type="ECO:0000256" key="13">
    <source>
        <dbReference type="ARBA" id="ARBA00048811"/>
    </source>
</evidence>
<keyword evidence="10 15" id="KW-0660">Purine salvage</keyword>
<comment type="cofactor">
    <cofactor evidence="1 15">
        <name>Mg(2+)</name>
        <dbReference type="ChEBI" id="CHEBI:18420"/>
    </cofactor>
</comment>
<evidence type="ECO:0000256" key="15">
    <source>
        <dbReference type="RuleBase" id="RU364099"/>
    </source>
</evidence>
<dbReference type="FunFam" id="3.40.50.2020:FF:000006">
    <property type="entry name" value="Hypoxanthine phosphoribosyltransferase"/>
    <property type="match status" value="1"/>
</dbReference>
<dbReference type="SUPFAM" id="SSF53271">
    <property type="entry name" value="PRTase-like"/>
    <property type="match status" value="1"/>
</dbReference>
<dbReference type="AlphaFoldDB" id="F3Z3X8"/>
<keyword evidence="7 15" id="KW-0328">Glycosyltransferase</keyword>
<evidence type="ECO:0000256" key="12">
    <source>
        <dbReference type="ARBA" id="ARBA00022842"/>
    </source>
</evidence>
<dbReference type="PANTHER" id="PTHR43340:SF1">
    <property type="entry name" value="HYPOXANTHINE PHOSPHORIBOSYLTRANSFERASE"/>
    <property type="match status" value="1"/>
</dbReference>
<dbReference type="GO" id="GO:0032263">
    <property type="term" value="P:GMP salvage"/>
    <property type="evidence" value="ECO:0007669"/>
    <property type="project" value="TreeGrafter"/>
</dbReference>
<evidence type="ECO:0000259" key="16">
    <source>
        <dbReference type="Pfam" id="PF00156"/>
    </source>
</evidence>
<protein>
    <recommendedName>
        <fullName evidence="5 15">Hypoxanthine phosphoribosyltransferase</fullName>
        <ecNumber evidence="5 15">2.4.2.8</ecNumber>
    </recommendedName>
</protein>
<dbReference type="GO" id="GO:0006166">
    <property type="term" value="P:purine ribonucleoside salvage"/>
    <property type="evidence" value="ECO:0007669"/>
    <property type="project" value="UniProtKB-KW"/>
</dbReference>
<dbReference type="InterPro" id="IPR050408">
    <property type="entry name" value="HGPRT"/>
</dbReference>
<keyword evidence="6 15" id="KW-0963">Cytoplasm</keyword>
<organism evidence="17 18">
    <name type="scientific">Desulfocurvibacter africanus subsp. africanus str. Walvis Bay</name>
    <dbReference type="NCBI Taxonomy" id="690850"/>
    <lineage>
        <taxon>Bacteria</taxon>
        <taxon>Pseudomonadati</taxon>
        <taxon>Thermodesulfobacteriota</taxon>
        <taxon>Desulfovibrionia</taxon>
        <taxon>Desulfovibrionales</taxon>
        <taxon>Desulfovibrionaceae</taxon>
        <taxon>Desulfocurvibacter</taxon>
    </lineage>
</organism>
<dbReference type="NCBIfam" id="TIGR01203">
    <property type="entry name" value="HGPRTase"/>
    <property type="match status" value="1"/>
</dbReference>
<dbReference type="InterPro" id="IPR005904">
    <property type="entry name" value="Hxn_phspho_trans"/>
</dbReference>
<dbReference type="EC" id="2.4.2.8" evidence="5 15"/>
<name>F3Z3X8_DESAF</name>
<dbReference type="GO" id="GO:0006178">
    <property type="term" value="P:guanine salvage"/>
    <property type="evidence" value="ECO:0007669"/>
    <property type="project" value="TreeGrafter"/>
</dbReference>
<dbReference type="GO" id="GO:0005829">
    <property type="term" value="C:cytosol"/>
    <property type="evidence" value="ECO:0007669"/>
    <property type="project" value="TreeGrafter"/>
</dbReference>
<dbReference type="Proteomes" id="UP000007844">
    <property type="component" value="Chromosome"/>
</dbReference>
<evidence type="ECO:0000256" key="1">
    <source>
        <dbReference type="ARBA" id="ARBA00001946"/>
    </source>
</evidence>
<evidence type="ECO:0000256" key="11">
    <source>
        <dbReference type="ARBA" id="ARBA00022741"/>
    </source>
</evidence>
<evidence type="ECO:0000256" key="2">
    <source>
        <dbReference type="ARBA" id="ARBA00004496"/>
    </source>
</evidence>
<dbReference type="GO" id="GO:0032264">
    <property type="term" value="P:IMP salvage"/>
    <property type="evidence" value="ECO:0007669"/>
    <property type="project" value="UniProtKB-UniPathway"/>
</dbReference>
<dbReference type="GO" id="GO:0046100">
    <property type="term" value="P:hypoxanthine metabolic process"/>
    <property type="evidence" value="ECO:0007669"/>
    <property type="project" value="TreeGrafter"/>
</dbReference>
<dbReference type="PANTHER" id="PTHR43340">
    <property type="entry name" value="HYPOXANTHINE-GUANINE PHOSPHORIBOSYLTRANSFERASE"/>
    <property type="match status" value="1"/>
</dbReference>